<dbReference type="Pfam" id="PF00578">
    <property type="entry name" value="AhpC-TSA"/>
    <property type="match status" value="1"/>
</dbReference>
<dbReference type="RefSeq" id="WP_184132237.1">
    <property type="nucleotide sequence ID" value="NZ_JACHKT010000007.1"/>
</dbReference>
<dbReference type="InterPro" id="IPR013766">
    <property type="entry name" value="Thioredoxin_domain"/>
</dbReference>
<proteinExistence type="predicted"/>
<organism evidence="2 3">
    <name type="scientific">Arcicella rosea</name>
    <dbReference type="NCBI Taxonomy" id="502909"/>
    <lineage>
        <taxon>Bacteria</taxon>
        <taxon>Pseudomonadati</taxon>
        <taxon>Bacteroidota</taxon>
        <taxon>Cytophagia</taxon>
        <taxon>Cytophagales</taxon>
        <taxon>Flectobacillaceae</taxon>
        <taxon>Arcicella</taxon>
    </lineage>
</organism>
<dbReference type="GO" id="GO:0016209">
    <property type="term" value="F:antioxidant activity"/>
    <property type="evidence" value="ECO:0007669"/>
    <property type="project" value="InterPro"/>
</dbReference>
<dbReference type="EMBL" id="JACHKT010000007">
    <property type="protein sequence ID" value="MBB6002705.1"/>
    <property type="molecule type" value="Genomic_DNA"/>
</dbReference>
<sequence length="187" mass="21645">MQNSIESKRPKALQASNLAPNFSLLKENGRWTTLPKNINHQANFTLSEMMLFRPLVLSFYSPAWNDYGEIHLELLQKAHKRLKNIGAEILVLTDVFTDDLDTLIDKYKLSFNICHDQNNKIAEQLGVFSKDYPIWKRITGISKEVPLPATFIIVGNLLTIYSFVDEDFESIFSIKEMEAFIKLYRNK</sequence>
<keyword evidence="3" id="KW-1185">Reference proteome</keyword>
<dbReference type="Gene3D" id="3.40.30.10">
    <property type="entry name" value="Glutaredoxin"/>
    <property type="match status" value="1"/>
</dbReference>
<feature type="domain" description="Thioredoxin" evidence="1">
    <location>
        <begin position="13"/>
        <end position="186"/>
    </location>
</feature>
<protein>
    <submittedName>
        <fullName evidence="2">Peroxiredoxin</fullName>
    </submittedName>
</protein>
<dbReference type="AlphaFoldDB" id="A0A841EHR5"/>
<dbReference type="PROSITE" id="PS51352">
    <property type="entry name" value="THIOREDOXIN_2"/>
    <property type="match status" value="1"/>
</dbReference>
<reference evidence="2 3" key="1">
    <citation type="submission" date="2020-08" db="EMBL/GenBank/DDBJ databases">
        <title>Functional genomics of gut bacteria from endangered species of beetles.</title>
        <authorList>
            <person name="Carlos-Shanley C."/>
        </authorList>
    </citation>
    <scope>NUCLEOTIDE SEQUENCE [LARGE SCALE GENOMIC DNA]</scope>
    <source>
        <strain evidence="2 3">S00070</strain>
    </source>
</reference>
<evidence type="ECO:0000259" key="1">
    <source>
        <dbReference type="PROSITE" id="PS51352"/>
    </source>
</evidence>
<evidence type="ECO:0000313" key="3">
    <source>
        <dbReference type="Proteomes" id="UP000524404"/>
    </source>
</evidence>
<evidence type="ECO:0000313" key="2">
    <source>
        <dbReference type="EMBL" id="MBB6002705.1"/>
    </source>
</evidence>
<dbReference type="GO" id="GO:0016491">
    <property type="term" value="F:oxidoreductase activity"/>
    <property type="evidence" value="ECO:0007669"/>
    <property type="project" value="InterPro"/>
</dbReference>
<gene>
    <name evidence="2" type="ORF">HNP25_001357</name>
</gene>
<comment type="caution">
    <text evidence="2">The sequence shown here is derived from an EMBL/GenBank/DDBJ whole genome shotgun (WGS) entry which is preliminary data.</text>
</comment>
<dbReference type="SUPFAM" id="SSF52833">
    <property type="entry name" value="Thioredoxin-like"/>
    <property type="match status" value="1"/>
</dbReference>
<dbReference type="Proteomes" id="UP000524404">
    <property type="component" value="Unassembled WGS sequence"/>
</dbReference>
<accession>A0A841EHR5</accession>
<dbReference type="InterPro" id="IPR036249">
    <property type="entry name" value="Thioredoxin-like_sf"/>
</dbReference>
<dbReference type="InterPro" id="IPR000866">
    <property type="entry name" value="AhpC/TSA"/>
</dbReference>
<name>A0A841EHR5_9BACT</name>